<proteinExistence type="predicted"/>
<keyword evidence="2" id="KW-1185">Reference proteome</keyword>
<organism evidence="1 2">
    <name type="scientific">Zarea fungicola</name>
    <dbReference type="NCBI Taxonomy" id="93591"/>
    <lineage>
        <taxon>Eukaryota</taxon>
        <taxon>Fungi</taxon>
        <taxon>Dikarya</taxon>
        <taxon>Ascomycota</taxon>
        <taxon>Pezizomycotina</taxon>
        <taxon>Sordariomycetes</taxon>
        <taxon>Hypocreomycetidae</taxon>
        <taxon>Hypocreales</taxon>
        <taxon>Cordycipitaceae</taxon>
        <taxon>Zarea</taxon>
    </lineage>
</organism>
<reference evidence="1" key="1">
    <citation type="submission" date="2022-08" db="EMBL/GenBank/DDBJ databases">
        <title>Genome Sequence of Lecanicillium fungicola.</title>
        <authorList>
            <person name="Buettner E."/>
        </authorList>
    </citation>
    <scope>NUCLEOTIDE SEQUENCE</scope>
    <source>
        <strain evidence="1">Babe33</strain>
    </source>
</reference>
<evidence type="ECO:0000313" key="2">
    <source>
        <dbReference type="Proteomes" id="UP001143910"/>
    </source>
</evidence>
<comment type="caution">
    <text evidence="1">The sequence shown here is derived from an EMBL/GenBank/DDBJ whole genome shotgun (WGS) entry which is preliminary data.</text>
</comment>
<sequence length="84" mass="8956">MKYSAIIAAALATTGVSAWAKNGTEPTKYETTVVTAYTTYCPGPTLIPIHGNKTITVTAATTLTITGSFTRPYPDPEKKKSRDC</sequence>
<evidence type="ECO:0000313" key="1">
    <source>
        <dbReference type="EMBL" id="KAJ2978596.1"/>
    </source>
</evidence>
<name>A0ACC1NJ91_9HYPO</name>
<accession>A0ACC1NJ91</accession>
<gene>
    <name evidence="1" type="ORF">NQ176_g3725</name>
</gene>
<dbReference type="EMBL" id="JANJQO010000360">
    <property type="protein sequence ID" value="KAJ2978596.1"/>
    <property type="molecule type" value="Genomic_DNA"/>
</dbReference>
<protein>
    <submittedName>
        <fullName evidence="1">Uncharacterized protein</fullName>
    </submittedName>
</protein>
<dbReference type="Proteomes" id="UP001143910">
    <property type="component" value="Unassembled WGS sequence"/>
</dbReference>